<dbReference type="InterPro" id="IPR054594">
    <property type="entry name" value="Lon_lid"/>
</dbReference>
<keyword evidence="5" id="KW-0720">Serine protease</keyword>
<dbReference type="Proteomes" id="UP000466442">
    <property type="component" value="Linkage Group LG9"/>
</dbReference>
<dbReference type="Gene3D" id="1.20.5.5270">
    <property type="match status" value="1"/>
</dbReference>
<evidence type="ECO:0000256" key="7">
    <source>
        <dbReference type="ARBA" id="ARBA00023016"/>
    </source>
</evidence>
<dbReference type="FunFam" id="1.20.5.5270:FF:000002">
    <property type="entry name" value="Lon protease homolog"/>
    <property type="match status" value="1"/>
</dbReference>
<accession>A0A8S9X6E4</accession>
<evidence type="ECO:0000259" key="8">
    <source>
        <dbReference type="SMART" id="SM00382"/>
    </source>
</evidence>
<dbReference type="Gene3D" id="1.10.8.60">
    <property type="match status" value="1"/>
</dbReference>
<dbReference type="Pfam" id="PF22667">
    <property type="entry name" value="Lon_lid"/>
    <property type="match status" value="1"/>
</dbReference>
<dbReference type="SMART" id="SM00382">
    <property type="entry name" value="AAA"/>
    <property type="match status" value="1"/>
</dbReference>
<evidence type="ECO:0000313" key="9">
    <source>
        <dbReference type="EMBL" id="KAF6204670.1"/>
    </source>
</evidence>
<dbReference type="GO" id="GO:0016887">
    <property type="term" value="F:ATP hydrolysis activity"/>
    <property type="evidence" value="ECO:0007669"/>
    <property type="project" value="InterPro"/>
</dbReference>
<dbReference type="GO" id="GO:0006508">
    <property type="term" value="P:proteolysis"/>
    <property type="evidence" value="ECO:0007669"/>
    <property type="project" value="UniProtKB-KW"/>
</dbReference>
<dbReference type="FunFam" id="3.40.50.300:FF:000382">
    <property type="entry name" value="Lon protease homolog 2, peroxisomal"/>
    <property type="match status" value="1"/>
</dbReference>
<keyword evidence="10" id="KW-1185">Reference proteome</keyword>
<evidence type="ECO:0000256" key="2">
    <source>
        <dbReference type="ARBA" id="ARBA00022670"/>
    </source>
</evidence>
<dbReference type="GO" id="GO:0004176">
    <property type="term" value="F:ATP-dependent peptidase activity"/>
    <property type="evidence" value="ECO:0007669"/>
    <property type="project" value="InterPro"/>
</dbReference>
<dbReference type="OrthoDB" id="2411602at2759"/>
<keyword evidence="4" id="KW-0378">Hydrolase</keyword>
<keyword evidence="7" id="KW-0346">Stress response</keyword>
<feature type="domain" description="AAA+ ATPase" evidence="8">
    <location>
        <begin position="335"/>
        <end position="481"/>
    </location>
</feature>
<dbReference type="PANTHER" id="PTHR10046">
    <property type="entry name" value="ATP DEPENDENT LON PROTEASE FAMILY MEMBER"/>
    <property type="match status" value="1"/>
</dbReference>
<dbReference type="GO" id="GO:0005524">
    <property type="term" value="F:ATP binding"/>
    <property type="evidence" value="ECO:0007669"/>
    <property type="project" value="UniProtKB-KW"/>
</dbReference>
<organism evidence="9 10">
    <name type="scientific">Apolygus lucorum</name>
    <name type="common">Small green plant bug</name>
    <name type="synonym">Lygocoris lucorum</name>
    <dbReference type="NCBI Taxonomy" id="248454"/>
    <lineage>
        <taxon>Eukaryota</taxon>
        <taxon>Metazoa</taxon>
        <taxon>Ecdysozoa</taxon>
        <taxon>Arthropoda</taxon>
        <taxon>Hexapoda</taxon>
        <taxon>Insecta</taxon>
        <taxon>Pterygota</taxon>
        <taxon>Neoptera</taxon>
        <taxon>Paraneoptera</taxon>
        <taxon>Hemiptera</taxon>
        <taxon>Heteroptera</taxon>
        <taxon>Panheteroptera</taxon>
        <taxon>Cimicomorpha</taxon>
        <taxon>Miridae</taxon>
        <taxon>Mirini</taxon>
        <taxon>Apolygus</taxon>
    </lineage>
</organism>
<dbReference type="GO" id="GO:0004252">
    <property type="term" value="F:serine-type endopeptidase activity"/>
    <property type="evidence" value="ECO:0007669"/>
    <property type="project" value="InterPro"/>
</dbReference>
<keyword evidence="1" id="KW-0963">Cytoplasm</keyword>
<comment type="caution">
    <text evidence="9">The sequence shown here is derived from an EMBL/GenBank/DDBJ whole genome shotgun (WGS) entry which is preliminary data.</text>
</comment>
<dbReference type="InterPro" id="IPR003959">
    <property type="entry name" value="ATPase_AAA_core"/>
</dbReference>
<evidence type="ECO:0000313" key="10">
    <source>
        <dbReference type="Proteomes" id="UP000466442"/>
    </source>
</evidence>
<keyword evidence="6" id="KW-0067">ATP-binding</keyword>
<dbReference type="SUPFAM" id="SSF52540">
    <property type="entry name" value="P-loop containing nucleoside triphosphate hydrolases"/>
    <property type="match status" value="1"/>
</dbReference>
<name>A0A8S9X6E4_APOLU</name>
<evidence type="ECO:0000256" key="1">
    <source>
        <dbReference type="ARBA" id="ARBA00022490"/>
    </source>
</evidence>
<reference evidence="9" key="1">
    <citation type="journal article" date="2021" name="Mol. Ecol. Resour.">
        <title>Apolygus lucorum genome provides insights into omnivorousness and mesophyll feeding.</title>
        <authorList>
            <person name="Liu Y."/>
            <person name="Liu H."/>
            <person name="Wang H."/>
            <person name="Huang T."/>
            <person name="Liu B."/>
            <person name="Yang B."/>
            <person name="Yin L."/>
            <person name="Li B."/>
            <person name="Zhang Y."/>
            <person name="Zhang S."/>
            <person name="Jiang F."/>
            <person name="Zhang X."/>
            <person name="Ren Y."/>
            <person name="Wang B."/>
            <person name="Wang S."/>
            <person name="Lu Y."/>
            <person name="Wu K."/>
            <person name="Fan W."/>
            <person name="Wang G."/>
        </authorList>
    </citation>
    <scope>NUCLEOTIDE SEQUENCE</scope>
    <source>
        <strain evidence="9">12Hb</strain>
    </source>
</reference>
<evidence type="ECO:0000256" key="3">
    <source>
        <dbReference type="ARBA" id="ARBA00022741"/>
    </source>
</evidence>
<evidence type="ECO:0000256" key="5">
    <source>
        <dbReference type="ARBA" id="ARBA00022825"/>
    </source>
</evidence>
<sequence>MALRDPIPIIFIPNVILPGRLAKLKTSSIEKSVFRDIISKRKDKQKGFPLHIGLIPSLSGDLPLKPGMIGTYARFISYTTEMDSDRYEISLSAEKRMIVEKRAPSSNAYAMAFIRLHDDPIESHESFKMMNRRRDIITPSMMNYIHNNLNARLGNYSIIERMADSLNFSFEDMKEILEALSLTDRISKFANMLDKYVPEARKKSVMTMAVVKNNPQGFNSTKAIRFLSPLGDHSQRDAELVERIEAAGMPPDVYKAAMEEYSRLQSMSSHGSEYSVSRNYIDTLVALPWSTSSLDEIDINKAKEELERDHYGMAKIKRRILEYLAVRQLKKSQLKGPILCFVGPPGVGKTSIGRSIASILGRKFHRICLGGVSDASDIRGSRRTYVGSMPGRIINALKQCRTNNPVILLDEVDKMSDGRLHGNPLAALLEVLDPEQNSQFTDHFIALPFDLSQVIFVATANDIQTVPPALKDRMEVLELSGYTEDEKYHIAKDFIIPKQLYDHGLDSEQVIVPEETLRFVVTAYSREAGVRTLERKLAALFRDAALKVASFSSTDIPIPLLIDEDTVKAVLGVSLNA</sequence>
<dbReference type="InterPro" id="IPR003593">
    <property type="entry name" value="AAA+_ATPase"/>
</dbReference>
<dbReference type="GO" id="GO:0030163">
    <property type="term" value="P:protein catabolic process"/>
    <property type="evidence" value="ECO:0007669"/>
    <property type="project" value="InterPro"/>
</dbReference>
<dbReference type="InterPro" id="IPR027065">
    <property type="entry name" value="Lon_Prtase"/>
</dbReference>
<dbReference type="AlphaFoldDB" id="A0A8S9X6E4"/>
<keyword evidence="3" id="KW-0547">Nucleotide-binding</keyword>
<dbReference type="InterPro" id="IPR027417">
    <property type="entry name" value="P-loop_NTPase"/>
</dbReference>
<protein>
    <recommendedName>
        <fullName evidence="8">AAA+ ATPase domain-containing protein</fullName>
    </recommendedName>
</protein>
<dbReference type="Pfam" id="PF00004">
    <property type="entry name" value="AAA"/>
    <property type="match status" value="1"/>
</dbReference>
<evidence type="ECO:0000256" key="4">
    <source>
        <dbReference type="ARBA" id="ARBA00022801"/>
    </source>
</evidence>
<dbReference type="EMBL" id="WIXP02000009">
    <property type="protein sequence ID" value="KAF6204670.1"/>
    <property type="molecule type" value="Genomic_DNA"/>
</dbReference>
<gene>
    <name evidence="9" type="ORF">GE061_018831</name>
</gene>
<evidence type="ECO:0000256" key="6">
    <source>
        <dbReference type="ARBA" id="ARBA00022840"/>
    </source>
</evidence>
<dbReference type="Gene3D" id="3.40.50.300">
    <property type="entry name" value="P-loop containing nucleotide triphosphate hydrolases"/>
    <property type="match status" value="1"/>
</dbReference>
<proteinExistence type="predicted"/>
<dbReference type="CDD" id="cd19500">
    <property type="entry name" value="RecA-like_Lon"/>
    <property type="match status" value="1"/>
</dbReference>
<keyword evidence="2" id="KW-0645">Protease</keyword>